<proteinExistence type="predicted"/>
<organism evidence="1 2">
    <name type="scientific">Pseudomonas arsenicoxydans</name>
    <dbReference type="NCBI Taxonomy" id="702115"/>
    <lineage>
        <taxon>Bacteria</taxon>
        <taxon>Pseudomonadati</taxon>
        <taxon>Pseudomonadota</taxon>
        <taxon>Gammaproteobacteria</taxon>
        <taxon>Pseudomonadales</taxon>
        <taxon>Pseudomonadaceae</taxon>
        <taxon>Pseudomonas</taxon>
    </lineage>
</organism>
<dbReference type="EMBL" id="LT629705">
    <property type="protein sequence ID" value="SDO20106.1"/>
    <property type="molecule type" value="Genomic_DNA"/>
</dbReference>
<sequence>MYLVRNSNGDALTYNTTASSIVAIDPAPLIGLQKLQVCSMTTAGVAVNQGALRSLVLSLAPAYII</sequence>
<evidence type="ECO:0000313" key="1">
    <source>
        <dbReference type="EMBL" id="SDO20106.1"/>
    </source>
</evidence>
<dbReference type="AlphaFoldDB" id="A0A1H0HLM0"/>
<reference evidence="1 2" key="1">
    <citation type="submission" date="2016-10" db="EMBL/GenBank/DDBJ databases">
        <authorList>
            <person name="de Groot N.N."/>
        </authorList>
    </citation>
    <scope>NUCLEOTIDE SEQUENCE [LARGE SCALE GENOMIC DNA]</scope>
    <source>
        <strain evidence="1 2">CECT 7543</strain>
    </source>
</reference>
<protein>
    <submittedName>
        <fullName evidence="1">Uncharacterized protein</fullName>
    </submittedName>
</protein>
<gene>
    <name evidence="1" type="ORF">SAMN04489798_2306</name>
</gene>
<accession>A0A1H0HLM0</accession>
<name>A0A1H0HLM0_9PSED</name>
<dbReference type="Proteomes" id="UP000198827">
    <property type="component" value="Chromosome I"/>
</dbReference>
<evidence type="ECO:0000313" key="2">
    <source>
        <dbReference type="Proteomes" id="UP000198827"/>
    </source>
</evidence>